<dbReference type="EnsemblPlants" id="Kaladp0040s0134.1.v1.1">
    <property type="protein sequence ID" value="Kaladp0040s0134.1.v1.1.CDS.1"/>
    <property type="gene ID" value="Kaladp0040s0134.v1.1"/>
</dbReference>
<name>A0A7N0TMC0_KALFE</name>
<evidence type="ECO:0000256" key="1">
    <source>
        <dbReference type="ARBA" id="ARBA00022729"/>
    </source>
</evidence>
<feature type="signal peptide" evidence="2">
    <location>
        <begin position="1"/>
        <end position="24"/>
    </location>
</feature>
<dbReference type="PANTHER" id="PTHR31207">
    <property type="entry name" value="ECA1 GAMETOGENESIS FAMILY PROTEIN (DUF784)-RELATED-RELATED"/>
    <property type="match status" value="1"/>
</dbReference>
<accession>A0A7N0TMC0</accession>
<dbReference type="AlphaFoldDB" id="A0A7N0TMC0"/>
<dbReference type="PANTHER" id="PTHR31207:SF23">
    <property type="entry name" value="DOWNREGULATED IN DIF1 18-RELATED"/>
    <property type="match status" value="1"/>
</dbReference>
<organism evidence="4 5">
    <name type="scientific">Kalanchoe fedtschenkoi</name>
    <name type="common">Lavender scallops</name>
    <name type="synonym">South American air plant</name>
    <dbReference type="NCBI Taxonomy" id="63787"/>
    <lineage>
        <taxon>Eukaryota</taxon>
        <taxon>Viridiplantae</taxon>
        <taxon>Streptophyta</taxon>
        <taxon>Embryophyta</taxon>
        <taxon>Tracheophyta</taxon>
        <taxon>Spermatophyta</taxon>
        <taxon>Magnoliopsida</taxon>
        <taxon>eudicotyledons</taxon>
        <taxon>Gunneridae</taxon>
        <taxon>Pentapetalae</taxon>
        <taxon>Saxifragales</taxon>
        <taxon>Crassulaceae</taxon>
        <taxon>Kalanchoe</taxon>
    </lineage>
</organism>
<reference evidence="4" key="1">
    <citation type="submission" date="2021-01" db="UniProtKB">
        <authorList>
            <consortium name="EnsemblPlants"/>
        </authorList>
    </citation>
    <scope>IDENTIFICATION</scope>
</reference>
<feature type="domain" description="Prolamin-like" evidence="3">
    <location>
        <begin position="79"/>
        <end position="153"/>
    </location>
</feature>
<dbReference type="InterPro" id="IPR008502">
    <property type="entry name" value="Prolamin-like"/>
</dbReference>
<dbReference type="Pfam" id="PF05617">
    <property type="entry name" value="Prolamin_like"/>
    <property type="match status" value="1"/>
</dbReference>
<dbReference type="Proteomes" id="UP000594263">
    <property type="component" value="Unplaced"/>
</dbReference>
<feature type="chain" id="PRO_5029795332" description="Prolamin-like domain-containing protein" evidence="2">
    <location>
        <begin position="25"/>
        <end position="158"/>
    </location>
</feature>
<sequence>MATNISAYMFVLMVASLVMIPVKSDDVDDPLAYAPIIDFERAPFYPPIYNEPDVPLQPDDIDFPSNFKTKNQVLEFLRNCENSVHLDSNCGIDYHISVFRQDTKPIDSCCKRLVNQGKLCHDLTVRYILRFSKFHYKREISLKRSDNVWKHCSIVANQ</sequence>
<keyword evidence="1 2" id="KW-0732">Signal</keyword>
<proteinExistence type="predicted"/>
<evidence type="ECO:0000313" key="5">
    <source>
        <dbReference type="Proteomes" id="UP000594263"/>
    </source>
</evidence>
<evidence type="ECO:0000256" key="2">
    <source>
        <dbReference type="SAM" id="SignalP"/>
    </source>
</evidence>
<dbReference type="Gramene" id="Kaladp0040s0134.1.v1.1">
    <property type="protein sequence ID" value="Kaladp0040s0134.1.v1.1.CDS.1"/>
    <property type="gene ID" value="Kaladp0040s0134.v1.1"/>
</dbReference>
<evidence type="ECO:0000259" key="3">
    <source>
        <dbReference type="Pfam" id="PF05617"/>
    </source>
</evidence>
<dbReference type="InterPro" id="IPR040220">
    <property type="entry name" value="DD11"/>
</dbReference>
<protein>
    <recommendedName>
        <fullName evidence="3">Prolamin-like domain-containing protein</fullName>
    </recommendedName>
</protein>
<keyword evidence="5" id="KW-1185">Reference proteome</keyword>
<evidence type="ECO:0000313" key="4">
    <source>
        <dbReference type="EnsemblPlants" id="Kaladp0040s0134.1.v1.1.CDS.1"/>
    </source>
</evidence>